<dbReference type="Gene3D" id="1.10.260.40">
    <property type="entry name" value="lambda repressor-like DNA-binding domains"/>
    <property type="match status" value="1"/>
</dbReference>
<dbReference type="EMBL" id="FOQE01000007">
    <property type="protein sequence ID" value="SFH62293.1"/>
    <property type="molecule type" value="Genomic_DNA"/>
</dbReference>
<dbReference type="PROSITE" id="PS50943">
    <property type="entry name" value="HTH_CROC1"/>
    <property type="match status" value="1"/>
</dbReference>
<accession>A0A1I3BJ47</accession>
<dbReference type="CDD" id="cd00093">
    <property type="entry name" value="HTH_XRE"/>
    <property type="match status" value="1"/>
</dbReference>
<dbReference type="SUPFAM" id="SSF47413">
    <property type="entry name" value="lambda repressor-like DNA-binding domains"/>
    <property type="match status" value="1"/>
</dbReference>
<dbReference type="OrthoDB" id="2188785at2"/>
<dbReference type="InterPro" id="IPR010982">
    <property type="entry name" value="Lambda_DNA-bd_dom_sf"/>
</dbReference>
<dbReference type="SMART" id="SM00530">
    <property type="entry name" value="HTH_XRE"/>
    <property type="match status" value="1"/>
</dbReference>
<dbReference type="AlphaFoldDB" id="A0A1I3BJ47"/>
<evidence type="ECO:0000259" key="1">
    <source>
        <dbReference type="PROSITE" id="PS50943"/>
    </source>
</evidence>
<organism evidence="2 3">
    <name type="scientific">Pisciglobus halotolerans</name>
    <dbReference type="NCBI Taxonomy" id="745365"/>
    <lineage>
        <taxon>Bacteria</taxon>
        <taxon>Bacillati</taxon>
        <taxon>Bacillota</taxon>
        <taxon>Bacilli</taxon>
        <taxon>Lactobacillales</taxon>
        <taxon>Carnobacteriaceae</taxon>
    </lineage>
</organism>
<name>A0A1I3BJ47_9LACT</name>
<dbReference type="Pfam" id="PF01381">
    <property type="entry name" value="HTH_3"/>
    <property type="match status" value="1"/>
</dbReference>
<feature type="domain" description="HTH cro/C1-type" evidence="1">
    <location>
        <begin position="6"/>
        <end position="60"/>
    </location>
</feature>
<keyword evidence="2" id="KW-0238">DNA-binding</keyword>
<evidence type="ECO:0000313" key="3">
    <source>
        <dbReference type="Proteomes" id="UP000198668"/>
    </source>
</evidence>
<dbReference type="Proteomes" id="UP000198668">
    <property type="component" value="Unassembled WGS sequence"/>
</dbReference>
<dbReference type="GO" id="GO:0003677">
    <property type="term" value="F:DNA binding"/>
    <property type="evidence" value="ECO:0007669"/>
    <property type="project" value="UniProtKB-KW"/>
</dbReference>
<protein>
    <submittedName>
        <fullName evidence="2">DNA-binding transcriptional regulator, XRE-family HTH domain</fullName>
    </submittedName>
</protein>
<dbReference type="InterPro" id="IPR001387">
    <property type="entry name" value="Cro/C1-type_HTH"/>
</dbReference>
<gene>
    <name evidence="2" type="ORF">SAMN04489868_10714</name>
</gene>
<proteinExistence type="predicted"/>
<evidence type="ECO:0000313" key="2">
    <source>
        <dbReference type="EMBL" id="SFH62293.1"/>
    </source>
</evidence>
<sequence length="81" mass="9410">MIEISLRAARENAGLSGEEAAKILGMHKQTLYKYENDSSDIPLRVLKELSKLYQMPVDNIFLGKRYDLIRTIKRKREEEAI</sequence>
<reference evidence="2 3" key="1">
    <citation type="submission" date="2016-10" db="EMBL/GenBank/DDBJ databases">
        <authorList>
            <person name="de Groot N.N."/>
        </authorList>
    </citation>
    <scope>NUCLEOTIDE SEQUENCE [LARGE SCALE GENOMIC DNA]</scope>
    <source>
        <strain evidence="2 3">DSM 27630</strain>
    </source>
</reference>
<keyword evidence="3" id="KW-1185">Reference proteome</keyword>